<feature type="transmembrane region" description="Helical" evidence="1">
    <location>
        <begin position="330"/>
        <end position="351"/>
    </location>
</feature>
<evidence type="ECO:0000259" key="2">
    <source>
        <dbReference type="Pfam" id="PF01757"/>
    </source>
</evidence>
<dbReference type="EMBL" id="JBJHQF010000057">
    <property type="protein sequence ID" value="MFK9007467.1"/>
    <property type="molecule type" value="Genomic_DNA"/>
</dbReference>
<dbReference type="Pfam" id="PF01757">
    <property type="entry name" value="Acyl_transf_3"/>
    <property type="match status" value="1"/>
</dbReference>
<feature type="transmembrane region" description="Helical" evidence="1">
    <location>
        <begin position="179"/>
        <end position="197"/>
    </location>
</feature>
<protein>
    <submittedName>
        <fullName evidence="4">Acyltransferase family protein</fullName>
        <ecNumber evidence="4">2.3.1.-</ecNumber>
    </submittedName>
</protein>
<keyword evidence="1" id="KW-0472">Membrane</keyword>
<name>A0ABW8R837_9PSED</name>
<gene>
    <name evidence="4" type="ORF">ACJEBJ_25400</name>
</gene>
<keyword evidence="1" id="KW-0812">Transmembrane</keyword>
<feature type="transmembrane region" description="Helical" evidence="1">
    <location>
        <begin position="298"/>
        <end position="324"/>
    </location>
</feature>
<keyword evidence="1" id="KW-1133">Transmembrane helix</keyword>
<accession>A0ABW8R837</accession>
<feature type="transmembrane region" description="Helical" evidence="1">
    <location>
        <begin position="209"/>
        <end position="227"/>
    </location>
</feature>
<dbReference type="Pfam" id="PF19040">
    <property type="entry name" value="SGNH"/>
    <property type="match status" value="1"/>
</dbReference>
<dbReference type="InterPro" id="IPR043968">
    <property type="entry name" value="SGNH"/>
</dbReference>
<feature type="transmembrane region" description="Helical" evidence="1">
    <location>
        <begin position="49"/>
        <end position="69"/>
    </location>
</feature>
<dbReference type="PANTHER" id="PTHR23028:SF53">
    <property type="entry name" value="ACYL_TRANSF_3 DOMAIN-CONTAINING PROTEIN"/>
    <property type="match status" value="1"/>
</dbReference>
<feature type="domain" description="Acyltransferase 3" evidence="2">
    <location>
        <begin position="24"/>
        <end position="347"/>
    </location>
</feature>
<dbReference type="RefSeq" id="WP_406599442.1">
    <property type="nucleotide sequence ID" value="NZ_JBJHQF010000057.1"/>
</dbReference>
<dbReference type="Proteomes" id="UP001623008">
    <property type="component" value="Unassembled WGS sequence"/>
</dbReference>
<keyword evidence="4" id="KW-0012">Acyltransferase</keyword>
<comment type="caution">
    <text evidence="4">The sequence shown here is derived from an EMBL/GenBank/DDBJ whole genome shotgun (WGS) entry which is preliminary data.</text>
</comment>
<dbReference type="PANTHER" id="PTHR23028">
    <property type="entry name" value="ACETYLTRANSFERASE"/>
    <property type="match status" value="1"/>
</dbReference>
<keyword evidence="5" id="KW-1185">Reference proteome</keyword>
<proteinExistence type="predicted"/>
<dbReference type="InterPro" id="IPR002656">
    <property type="entry name" value="Acyl_transf_3_dom"/>
</dbReference>
<feature type="transmembrane region" description="Helical" evidence="1">
    <location>
        <begin position="363"/>
        <end position="382"/>
    </location>
</feature>
<evidence type="ECO:0000313" key="4">
    <source>
        <dbReference type="EMBL" id="MFK9007467.1"/>
    </source>
</evidence>
<dbReference type="EC" id="2.3.1.-" evidence="4"/>
<feature type="domain" description="SGNH" evidence="3">
    <location>
        <begin position="422"/>
        <end position="638"/>
    </location>
</feature>
<feature type="transmembrane region" description="Helical" evidence="1">
    <location>
        <begin position="150"/>
        <end position="172"/>
    </location>
</feature>
<sequence length="650" mass="72479">MTAFAETINSSLSSNLQHPKYRPDIDGLRAVAVLSVVIFHAFPNLLRGGFIGVDIFFVISGFLISTIIFSNIDNHSFSVSEFYRRRVKRIFPALLLVLMCCYALGWFTLKNHEFKELGAHIAGGAGFVSNFLLWSESGYFDSAAETKVLLHLWSLGIEEQFYIVWPVLIGVAARRRLNLLSVVLFISAVSFTLNVIGIKSDSVATFFSPQTRCWELLIGSAVAYLMLYPNKSVTPPPKVLCNVQAATGAVLIVISLVAISKGEDFPGWKALLPTVGSALIIYAGPYAWFNRKVLSNRYLIFIGLMSFPLYLWHWPVLTFVRILADGVAPGWVRLIAVFGSVGLAWLTVELVEKHMRHRKGDGVTIGLLVAMLALGLLGYVTYRADGFSFRYDVSENDLTVRDDTYGKGQYVSCQALVRSLKGSNCVYYERPNVAILGDSHARVLFYGLANSQKADFDRPLAIGSSSCPPALNAELRPGCDSVLKAGLEKVKSNSSVKYVILSAYHGFITYSDADARKKYYDGYERTINELRSQGKNIIIAMDNYTLRESSERCAPTPLLLRAPFNKPPTFCSDLERSDLKPHDEYIKFIGMLKRNHPDLVVFDPEPYFCPSGKCSLFKDGKLLLNDFDHLSKHGSKLYIDSLLSEMSNLR</sequence>
<feature type="transmembrane region" description="Helical" evidence="1">
    <location>
        <begin position="271"/>
        <end position="289"/>
    </location>
</feature>
<evidence type="ECO:0000256" key="1">
    <source>
        <dbReference type="SAM" id="Phobius"/>
    </source>
</evidence>
<organism evidence="4 5">
    <name type="scientific">Pseudomonas pergaminensis</name>
    <dbReference type="NCBI Taxonomy" id="2853159"/>
    <lineage>
        <taxon>Bacteria</taxon>
        <taxon>Pseudomonadati</taxon>
        <taxon>Pseudomonadota</taxon>
        <taxon>Gammaproteobacteria</taxon>
        <taxon>Pseudomonadales</taxon>
        <taxon>Pseudomonadaceae</taxon>
        <taxon>Pseudomonas</taxon>
    </lineage>
</organism>
<dbReference type="InterPro" id="IPR050879">
    <property type="entry name" value="Acyltransferase_3"/>
</dbReference>
<evidence type="ECO:0000313" key="5">
    <source>
        <dbReference type="Proteomes" id="UP001623008"/>
    </source>
</evidence>
<evidence type="ECO:0000259" key="3">
    <source>
        <dbReference type="Pfam" id="PF19040"/>
    </source>
</evidence>
<feature type="transmembrane region" description="Helical" evidence="1">
    <location>
        <begin position="90"/>
        <end position="109"/>
    </location>
</feature>
<feature type="transmembrane region" description="Helical" evidence="1">
    <location>
        <begin position="239"/>
        <end position="259"/>
    </location>
</feature>
<keyword evidence="4" id="KW-0808">Transferase</keyword>
<dbReference type="GO" id="GO:0016746">
    <property type="term" value="F:acyltransferase activity"/>
    <property type="evidence" value="ECO:0007669"/>
    <property type="project" value="UniProtKB-KW"/>
</dbReference>
<reference evidence="4 5" key="1">
    <citation type="submission" date="2024-11" db="EMBL/GenBank/DDBJ databases">
        <authorList>
            <person name="Lucas J.A."/>
        </authorList>
    </citation>
    <scope>NUCLEOTIDE SEQUENCE [LARGE SCALE GENOMIC DNA]</scope>
    <source>
        <strain evidence="4 5">Z 7.15</strain>
    </source>
</reference>